<evidence type="ECO:0000313" key="3">
    <source>
        <dbReference type="EMBL" id="MBB3208362.1"/>
    </source>
</evidence>
<dbReference type="Proteomes" id="UP000536179">
    <property type="component" value="Unassembled WGS sequence"/>
</dbReference>
<protein>
    <recommendedName>
        <fullName evidence="5">Serine protease</fullName>
    </recommendedName>
</protein>
<evidence type="ECO:0000313" key="4">
    <source>
        <dbReference type="Proteomes" id="UP000536179"/>
    </source>
</evidence>
<dbReference type="InterPro" id="IPR043504">
    <property type="entry name" value="Peptidase_S1_PA_chymotrypsin"/>
</dbReference>
<dbReference type="PANTHER" id="PTHR15462">
    <property type="entry name" value="SERINE PROTEASE"/>
    <property type="match status" value="1"/>
</dbReference>
<dbReference type="InterPro" id="IPR050966">
    <property type="entry name" value="Glutamyl_endopeptidase"/>
</dbReference>
<comment type="caution">
    <text evidence="3">The sequence shown here is derived from an EMBL/GenBank/DDBJ whole genome shotgun (WGS) entry which is preliminary data.</text>
</comment>
<organism evidence="3 4">
    <name type="scientific">Aporhodopirellula rubra</name>
    <dbReference type="NCBI Taxonomy" id="980271"/>
    <lineage>
        <taxon>Bacteria</taxon>
        <taxon>Pseudomonadati</taxon>
        <taxon>Planctomycetota</taxon>
        <taxon>Planctomycetia</taxon>
        <taxon>Pirellulales</taxon>
        <taxon>Pirellulaceae</taxon>
        <taxon>Aporhodopirellula</taxon>
    </lineage>
</organism>
<keyword evidence="1" id="KW-0732">Signal</keyword>
<gene>
    <name evidence="3" type="ORF">FHS27_004190</name>
</gene>
<dbReference type="SUPFAM" id="SSF50494">
    <property type="entry name" value="Trypsin-like serine proteases"/>
    <property type="match status" value="1"/>
</dbReference>
<sequence>MSEPRRNASHQHDSSLTGEAHPFLTSRGLWLQQNARVNLPDGIPLPSTAPGRGQHHRSPGDAETERRIDPSMPWQSPTKPPLLGRFDDSPLESGSLQNLRPAKRFPDLTELRRRPLTSLFRSALATDVLWTKETSTRGQSQEHAADNENSLAMQRQNIARAIGKLVIRLPGSHAGQFASGSAFITGPNTLMTCAHNLFDSNERTWSQALEFYPGYDFYSNEPQPVCRVVTAVIPKAYLNNPLSNHDLAICRVDSNIGDQVGAELAIQTVENIEFFDSARVDIMGYPAGSGFDFGKQLWCSRGRFLFGVSGGGGDEYAPTFATDFGGGASGCPWIVTDPDSGRPAAVGVTSGHAKLKHDIAEPNLMSLTSALLSDRNLNRLNEDFIEHRF</sequence>
<dbReference type="AlphaFoldDB" id="A0A7W5E220"/>
<feature type="compositionally biased region" description="Basic and acidic residues" evidence="2">
    <location>
        <begin position="1"/>
        <end position="13"/>
    </location>
</feature>
<dbReference type="PANTHER" id="PTHR15462:SF8">
    <property type="entry name" value="SERINE PROTEASE"/>
    <property type="match status" value="1"/>
</dbReference>
<dbReference type="RefSeq" id="WP_184306568.1">
    <property type="nucleotide sequence ID" value="NZ_JACHXU010000015.1"/>
</dbReference>
<feature type="compositionally biased region" description="Basic and acidic residues" evidence="2">
    <location>
        <begin position="58"/>
        <end position="69"/>
    </location>
</feature>
<accession>A0A7W5E220</accession>
<evidence type="ECO:0000256" key="1">
    <source>
        <dbReference type="ARBA" id="ARBA00022729"/>
    </source>
</evidence>
<evidence type="ECO:0008006" key="5">
    <source>
        <dbReference type="Google" id="ProtNLM"/>
    </source>
</evidence>
<dbReference type="EMBL" id="JACHXU010000015">
    <property type="protein sequence ID" value="MBB3208362.1"/>
    <property type="molecule type" value="Genomic_DNA"/>
</dbReference>
<evidence type="ECO:0000256" key="2">
    <source>
        <dbReference type="SAM" id="MobiDB-lite"/>
    </source>
</evidence>
<feature type="region of interest" description="Disordered" evidence="2">
    <location>
        <begin position="1"/>
        <end position="20"/>
    </location>
</feature>
<proteinExistence type="predicted"/>
<feature type="region of interest" description="Disordered" evidence="2">
    <location>
        <begin position="38"/>
        <end position="100"/>
    </location>
</feature>
<name>A0A7W5E220_9BACT</name>
<keyword evidence="4" id="KW-1185">Reference proteome</keyword>
<dbReference type="Gene3D" id="2.40.10.10">
    <property type="entry name" value="Trypsin-like serine proteases"/>
    <property type="match status" value="2"/>
</dbReference>
<dbReference type="InterPro" id="IPR009003">
    <property type="entry name" value="Peptidase_S1_PA"/>
</dbReference>
<reference evidence="3 4" key="1">
    <citation type="submission" date="2020-08" db="EMBL/GenBank/DDBJ databases">
        <title>Genomic Encyclopedia of Type Strains, Phase III (KMG-III): the genomes of soil and plant-associated and newly described type strains.</title>
        <authorList>
            <person name="Whitman W."/>
        </authorList>
    </citation>
    <scope>NUCLEOTIDE SEQUENCE [LARGE SCALE GENOMIC DNA]</scope>
    <source>
        <strain evidence="3 4">CECT 8075</strain>
    </source>
</reference>